<keyword evidence="5" id="KW-1185">Reference proteome</keyword>
<gene>
    <name evidence="4" type="ORF">M0H32_02210</name>
</gene>
<sequence>MSQSGSNTATAQKAWKSLQSALPGILDRFYEELLKQDELRQKMGAHEKNTGHLKNAQTKHWDYIFNHDPDLEFIGQAARIGQAHVKIGLKAEWLMSAFGRLLNEILPVIVKKNRFSQGAMIRDMQAVVTRLFLDMILAQRAFETENRRLEELEKRETIDLNNLRTTANTISELNEIVMSMALLSRNTQEANANGQSISAAADQLVASIGQISENSEGAAEEANHTNAAAKDGLDKMSAVSKAIGDISSTSRQTSQSLADLSEAASQISEFLSVIQSIADQTNLLALNATIEAARAGEAGRGFAVVASEVKTLASQTGKATEDIAQRIEALSAGMETIQTAIQSSEGAVQNGEDAITAANEIMQSIDGMVGNVSDRVTQITEILHQQKEASHEIARNVANVADSNRNTDEQLGSMQKVLKKSNDSFSGSAKTFFDADSDRSLIEMARIDHVLFKKRVVDTVTGHDDWASTAMPDHHHCRLGKWYDNIKNEKIRAHSAFKNLVAPHKDVHDAGHRALSAAEQGNTTEAFVALVDLEKASTKVLKGLQDLAAAMEQELKDAEARRSPRQDMETRAEIQVEGKTQSVTLENLSGTGVGLKGVSGLKTGQTVCVRYEGRERLGHVIWVEGTKAGVQFFDEHK</sequence>
<feature type="domain" description="Methyl-accepting transducer" evidence="3">
    <location>
        <begin position="165"/>
        <end position="401"/>
    </location>
</feature>
<organism evidence="4 5">
    <name type="scientific">Roseibium sediminicola</name>
    <dbReference type="NCBI Taxonomy" id="2933272"/>
    <lineage>
        <taxon>Bacteria</taxon>
        <taxon>Pseudomonadati</taxon>
        <taxon>Pseudomonadota</taxon>
        <taxon>Alphaproteobacteria</taxon>
        <taxon>Hyphomicrobiales</taxon>
        <taxon>Stappiaceae</taxon>
        <taxon>Roseibium</taxon>
    </lineage>
</organism>
<dbReference type="Gene3D" id="1.10.287.950">
    <property type="entry name" value="Methyl-accepting chemotaxis protein"/>
    <property type="match status" value="1"/>
</dbReference>
<dbReference type="InterPro" id="IPR025991">
    <property type="entry name" value="Chemoreceptor_zinc-bind_dom"/>
</dbReference>
<dbReference type="InterPro" id="IPR004089">
    <property type="entry name" value="MCPsignal_dom"/>
</dbReference>
<dbReference type="PANTHER" id="PTHR32089">
    <property type="entry name" value="METHYL-ACCEPTING CHEMOTAXIS PROTEIN MCPB"/>
    <property type="match status" value="1"/>
</dbReference>
<name>A0ABT0GNQ2_9HYPH</name>
<dbReference type="Gene3D" id="1.10.490.10">
    <property type="entry name" value="Globins"/>
    <property type="match status" value="1"/>
</dbReference>
<dbReference type="Pfam" id="PF00015">
    <property type="entry name" value="MCPsignal"/>
    <property type="match status" value="1"/>
</dbReference>
<dbReference type="Proteomes" id="UP001431221">
    <property type="component" value="Unassembled WGS sequence"/>
</dbReference>
<dbReference type="PANTHER" id="PTHR32089:SF112">
    <property type="entry name" value="LYSOZYME-LIKE PROTEIN-RELATED"/>
    <property type="match status" value="1"/>
</dbReference>
<dbReference type="SUPFAM" id="SSF141371">
    <property type="entry name" value="PilZ domain-like"/>
    <property type="match status" value="1"/>
</dbReference>
<dbReference type="CDD" id="cd01068">
    <property type="entry name" value="globin_sensor"/>
    <property type="match status" value="1"/>
</dbReference>
<dbReference type="SUPFAM" id="SSF58104">
    <property type="entry name" value="Methyl-accepting chemotaxis protein (MCP) signaling domain"/>
    <property type="match status" value="1"/>
</dbReference>
<dbReference type="InterPro" id="IPR039379">
    <property type="entry name" value="Protoglobin_sensor_dom"/>
</dbReference>
<evidence type="ECO:0000313" key="4">
    <source>
        <dbReference type="EMBL" id="MCK7610961.1"/>
    </source>
</evidence>
<dbReference type="InterPro" id="IPR044398">
    <property type="entry name" value="Globin-sensor_dom"/>
</dbReference>
<comment type="caution">
    <text evidence="4">The sequence shown here is derived from an EMBL/GenBank/DDBJ whole genome shotgun (WGS) entry which is preliminary data.</text>
</comment>
<dbReference type="Pfam" id="PF07238">
    <property type="entry name" value="PilZ"/>
    <property type="match status" value="1"/>
</dbReference>
<dbReference type="Pfam" id="PF11563">
    <property type="entry name" value="Protoglobin"/>
    <property type="match status" value="1"/>
</dbReference>
<evidence type="ECO:0000259" key="3">
    <source>
        <dbReference type="PROSITE" id="PS50111"/>
    </source>
</evidence>
<evidence type="ECO:0000313" key="5">
    <source>
        <dbReference type="Proteomes" id="UP001431221"/>
    </source>
</evidence>
<keyword evidence="1 2" id="KW-0807">Transducer</keyword>
<dbReference type="EMBL" id="JALNMJ010000001">
    <property type="protein sequence ID" value="MCK7610961.1"/>
    <property type="molecule type" value="Genomic_DNA"/>
</dbReference>
<proteinExistence type="predicted"/>
<dbReference type="InterPro" id="IPR009875">
    <property type="entry name" value="PilZ_domain"/>
</dbReference>
<reference evidence="4" key="1">
    <citation type="submission" date="2022-04" db="EMBL/GenBank/DDBJ databases">
        <title>Roseibium sp. CAU 1639 isolated from mud.</title>
        <authorList>
            <person name="Kim W."/>
        </authorList>
    </citation>
    <scope>NUCLEOTIDE SEQUENCE</scope>
    <source>
        <strain evidence="4">CAU 1639</strain>
    </source>
</reference>
<dbReference type="Gene3D" id="1.20.120.30">
    <property type="entry name" value="Aspartate receptor, ligand-binding domain"/>
    <property type="match status" value="1"/>
</dbReference>
<evidence type="ECO:0000256" key="2">
    <source>
        <dbReference type="PROSITE-ProRule" id="PRU00284"/>
    </source>
</evidence>
<evidence type="ECO:0000256" key="1">
    <source>
        <dbReference type="ARBA" id="ARBA00023224"/>
    </source>
</evidence>
<dbReference type="InterPro" id="IPR012292">
    <property type="entry name" value="Globin/Proto"/>
</dbReference>
<dbReference type="SMART" id="SM00283">
    <property type="entry name" value="MA"/>
    <property type="match status" value="1"/>
</dbReference>
<dbReference type="InterPro" id="IPR009050">
    <property type="entry name" value="Globin-like_sf"/>
</dbReference>
<accession>A0ABT0GNQ2</accession>
<protein>
    <submittedName>
        <fullName evidence="4">Methyl-accepting chemotaxis protein</fullName>
    </submittedName>
</protein>
<dbReference type="SUPFAM" id="SSF46458">
    <property type="entry name" value="Globin-like"/>
    <property type="match status" value="1"/>
</dbReference>
<dbReference type="CDD" id="cd11386">
    <property type="entry name" value="MCP_signal"/>
    <property type="match status" value="1"/>
</dbReference>
<dbReference type="PROSITE" id="PS50111">
    <property type="entry name" value="CHEMOTAXIS_TRANSDUC_2"/>
    <property type="match status" value="1"/>
</dbReference>
<dbReference type="Pfam" id="PF13682">
    <property type="entry name" value="CZB"/>
    <property type="match status" value="1"/>
</dbReference>